<feature type="binding site" evidence="7">
    <location>
        <begin position="33"/>
        <end position="39"/>
    </location>
    <ligand>
        <name>GTP</name>
        <dbReference type="ChEBI" id="CHEBI:37565"/>
    </ligand>
</feature>
<dbReference type="GO" id="GO:0004019">
    <property type="term" value="F:adenylosuccinate synthase activity"/>
    <property type="evidence" value="ECO:0007669"/>
    <property type="project" value="UniProtKB-UniRule"/>
</dbReference>
<keyword evidence="3 7" id="KW-0547">Nucleotide-binding</keyword>
<organism evidence="8 9">
    <name type="scientific">Pandoraea terrae</name>
    <dbReference type="NCBI Taxonomy" id="1537710"/>
    <lineage>
        <taxon>Bacteria</taxon>
        <taxon>Pseudomonadati</taxon>
        <taxon>Pseudomonadota</taxon>
        <taxon>Betaproteobacteria</taxon>
        <taxon>Burkholderiales</taxon>
        <taxon>Burkholderiaceae</taxon>
        <taxon>Pandoraea</taxon>
    </lineage>
</organism>
<keyword evidence="2 7" id="KW-0479">Metal-binding</keyword>
<keyword evidence="9" id="KW-1185">Reference proteome</keyword>
<dbReference type="Proteomes" id="UP000414233">
    <property type="component" value="Unassembled WGS sequence"/>
</dbReference>
<name>A0A5E4YBT3_9BURK</name>
<dbReference type="UniPathway" id="UPA00075">
    <property type="reaction ID" value="UER00335"/>
</dbReference>
<dbReference type="Pfam" id="PF00709">
    <property type="entry name" value="Adenylsucc_synt"/>
    <property type="match status" value="1"/>
</dbReference>
<comment type="subunit">
    <text evidence="7">Homodimer.</text>
</comment>
<dbReference type="InterPro" id="IPR001114">
    <property type="entry name" value="Adenylosuccinate_synthetase"/>
</dbReference>
<sequence>MENAQHAAACSTAFRPAASRPGYADVLVGLQYGDEGKAKIIDVLAPEYDLIARFNGGANAGHTIDTPDGRIALRQLPSGVFHPHVALYIGSGCALNVWKLADEIRSVESLGVDLSGRLHIHPHAALVQMAHIARDEVDGGFIGTTGNGMGPCYADRALRTHDGLRVNFQIKDLVEATAATVDAMEQGARYHLSTLDAGLRDKLTTRVDDLRAGLPGALEVVAKYVSPNADYLATRVDAGARVLFEGAQSVLLDVVHGEQPYVTASHTIPAYAYVGGDLPPRCHRRTIGVAKAIMSRVGQGPFRSEFGGSLSEDYCRKAALLSYGAARERELFDPEALLRSRDAFDIGVALRMLTGEYGTGTGRPRRVGMFDVAQLKATVRQHAVDCIYINKIDSLALFASSSFEGIPIWTGSGGEQSEEDRLGTRVRDGYAVLPPLSRDDVTMRPDGSVSENVLRLVATLERYLGVSIGGFGLGPERGNTWRLEMDTTC</sequence>
<evidence type="ECO:0000256" key="4">
    <source>
        <dbReference type="ARBA" id="ARBA00022755"/>
    </source>
</evidence>
<dbReference type="GO" id="GO:0005525">
    <property type="term" value="F:GTP binding"/>
    <property type="evidence" value="ECO:0007669"/>
    <property type="project" value="UniProtKB-UniRule"/>
</dbReference>
<dbReference type="InterPro" id="IPR042111">
    <property type="entry name" value="Adenylosuccinate_synth_dom3"/>
</dbReference>
<evidence type="ECO:0000313" key="9">
    <source>
        <dbReference type="Proteomes" id="UP000414233"/>
    </source>
</evidence>
<dbReference type="Gene3D" id="1.10.300.10">
    <property type="entry name" value="Adenylosuccinate Synthetase, subunit A, domain 2"/>
    <property type="match status" value="1"/>
</dbReference>
<gene>
    <name evidence="7" type="primary">purA</name>
    <name evidence="8" type="ORF">PTE30175_04305</name>
</gene>
<keyword evidence="7" id="KW-0963">Cytoplasm</keyword>
<feature type="binding site" evidence="7">
    <location>
        <position position="34"/>
    </location>
    <ligand>
        <name>Mg(2+)</name>
        <dbReference type="ChEBI" id="CHEBI:18420"/>
    </ligand>
</feature>
<dbReference type="PANTHER" id="PTHR11846:SF0">
    <property type="entry name" value="ADENYLOSUCCINATE SYNTHETASE"/>
    <property type="match status" value="1"/>
</dbReference>
<comment type="subcellular location">
    <subcellularLocation>
        <location evidence="7">Cytoplasm</location>
    </subcellularLocation>
</comment>
<feature type="binding site" description="in other chain" evidence="7">
    <location>
        <position position="248"/>
    </location>
    <ligand>
        <name>IMP</name>
        <dbReference type="ChEBI" id="CHEBI:58053"/>
        <note>ligand shared between dimeric partners</note>
    </ligand>
</feature>
<feature type="binding site" description="in other chain" evidence="7">
    <location>
        <begin position="59"/>
        <end position="62"/>
    </location>
    <ligand>
        <name>IMP</name>
        <dbReference type="ChEBI" id="CHEBI:58053"/>
        <note>ligand shared between dimeric partners</note>
    </ligand>
</feature>
<dbReference type="HAMAP" id="MF_00011">
    <property type="entry name" value="Adenylosucc_synth"/>
    <property type="match status" value="1"/>
</dbReference>
<keyword evidence="5 7" id="KW-0460">Magnesium</keyword>
<comment type="cofactor">
    <cofactor evidence="7">
        <name>Mg(2+)</name>
        <dbReference type="ChEBI" id="CHEBI:18420"/>
    </cofactor>
    <text evidence="7">Binds 1 Mg(2+) ion per subunit.</text>
</comment>
<feature type="binding site" description="in other chain" evidence="7">
    <location>
        <position position="145"/>
    </location>
    <ligand>
        <name>IMP</name>
        <dbReference type="ChEBI" id="CHEBI:58053"/>
        <note>ligand shared between dimeric partners</note>
    </ligand>
</feature>
<evidence type="ECO:0000256" key="6">
    <source>
        <dbReference type="ARBA" id="ARBA00023134"/>
    </source>
</evidence>
<feature type="binding site" evidence="7">
    <location>
        <begin position="61"/>
        <end position="63"/>
    </location>
    <ligand>
        <name>GTP</name>
        <dbReference type="ChEBI" id="CHEBI:37565"/>
    </ligand>
</feature>
<protein>
    <recommendedName>
        <fullName evidence="7">Adenylosuccinate synthetase</fullName>
        <shortName evidence="7">AMPSase</shortName>
        <shortName evidence="7">AdSS</shortName>
        <ecNumber evidence="7">6.3.4.4</ecNumber>
    </recommendedName>
    <alternativeName>
        <fullName evidence="7">IMP--aspartate ligase</fullName>
    </alternativeName>
</protein>
<accession>A0A5E4YBT3</accession>
<dbReference type="SMART" id="SM00788">
    <property type="entry name" value="Adenylsucc_synt"/>
    <property type="match status" value="1"/>
</dbReference>
<evidence type="ECO:0000256" key="5">
    <source>
        <dbReference type="ARBA" id="ARBA00022842"/>
    </source>
</evidence>
<reference evidence="8 9" key="1">
    <citation type="submission" date="2019-08" db="EMBL/GenBank/DDBJ databases">
        <authorList>
            <person name="Peeters C."/>
        </authorList>
    </citation>
    <scope>NUCLEOTIDE SEQUENCE [LARGE SCALE GENOMIC DNA]</scope>
    <source>
        <strain evidence="8 9">LMG 30175</strain>
    </source>
</reference>
<keyword evidence="1 7" id="KW-0436">Ligase</keyword>
<evidence type="ECO:0000256" key="7">
    <source>
        <dbReference type="HAMAP-Rule" id="MF_00011"/>
    </source>
</evidence>
<evidence type="ECO:0000256" key="3">
    <source>
        <dbReference type="ARBA" id="ARBA00022741"/>
    </source>
</evidence>
<dbReference type="InterPro" id="IPR042109">
    <property type="entry name" value="Adenylosuccinate_synth_dom1"/>
</dbReference>
<dbReference type="EMBL" id="CABPRZ010000023">
    <property type="protein sequence ID" value="VVE45922.1"/>
    <property type="molecule type" value="Genomic_DNA"/>
</dbReference>
<dbReference type="RefSeq" id="WP_150699096.1">
    <property type="nucleotide sequence ID" value="NZ_CABPRZ010000023.1"/>
</dbReference>
<feature type="active site" description="Proton acceptor" evidence="7">
    <location>
        <position position="34"/>
    </location>
</feature>
<feature type="binding site" evidence="7">
    <location>
        <begin position="391"/>
        <end position="393"/>
    </location>
    <ligand>
        <name>GTP</name>
        <dbReference type="ChEBI" id="CHEBI:37565"/>
    </ligand>
</feature>
<feature type="binding site" evidence="7">
    <location>
        <begin position="359"/>
        <end position="365"/>
    </location>
    <ligand>
        <name>substrate</name>
    </ligand>
</feature>
<proteinExistence type="inferred from homology"/>
<comment type="function">
    <text evidence="7">Plays an important role in the de novo pathway of purine nucleotide biosynthesis. Catalyzes the first committed step in the biosynthesis of AMP from IMP.</text>
</comment>
<dbReference type="GO" id="GO:0046040">
    <property type="term" value="P:IMP metabolic process"/>
    <property type="evidence" value="ECO:0007669"/>
    <property type="project" value="TreeGrafter"/>
</dbReference>
<feature type="binding site" description="in other chain" evidence="7">
    <location>
        <begin position="34"/>
        <end position="37"/>
    </location>
    <ligand>
        <name>IMP</name>
        <dbReference type="ChEBI" id="CHEBI:58053"/>
        <note>ligand shared between dimeric partners</note>
    </ligand>
</feature>
<dbReference type="SUPFAM" id="SSF52540">
    <property type="entry name" value="P-loop containing nucleoside triphosphate hydrolases"/>
    <property type="match status" value="1"/>
</dbReference>
<evidence type="ECO:0000256" key="2">
    <source>
        <dbReference type="ARBA" id="ARBA00022723"/>
    </source>
</evidence>
<dbReference type="Gene3D" id="3.90.170.10">
    <property type="entry name" value="Adenylosuccinate Synthetase, subunit A, domain 3"/>
    <property type="match status" value="1"/>
</dbReference>
<feature type="binding site" description="in other chain" evidence="7">
    <location>
        <position position="263"/>
    </location>
    <ligand>
        <name>IMP</name>
        <dbReference type="ChEBI" id="CHEBI:58053"/>
        <note>ligand shared between dimeric partners</note>
    </ligand>
</feature>
<dbReference type="OrthoDB" id="9807553at2"/>
<dbReference type="InterPro" id="IPR027417">
    <property type="entry name" value="P-loop_NTPase"/>
</dbReference>
<feature type="binding site" evidence="7">
    <location>
        <begin position="472"/>
        <end position="474"/>
    </location>
    <ligand>
        <name>GTP</name>
        <dbReference type="ChEBI" id="CHEBI:37565"/>
    </ligand>
</feature>
<feature type="binding site" evidence="7">
    <location>
        <position position="365"/>
    </location>
    <ligand>
        <name>GTP</name>
        <dbReference type="ChEBI" id="CHEBI:37565"/>
    </ligand>
</feature>
<feature type="binding site" evidence="7">
    <location>
        <position position="159"/>
    </location>
    <ligand>
        <name>IMP</name>
        <dbReference type="ChEBI" id="CHEBI:58053"/>
        <note>ligand shared between dimeric partners</note>
    </ligand>
</feature>
<dbReference type="Gene3D" id="3.40.440.10">
    <property type="entry name" value="Adenylosuccinate Synthetase, subunit A, domain 1"/>
    <property type="match status" value="1"/>
</dbReference>
<dbReference type="EC" id="6.3.4.4" evidence="7"/>
<dbReference type="InterPro" id="IPR042110">
    <property type="entry name" value="Adenylosuccinate_synth_dom2"/>
</dbReference>
<feature type="binding site" evidence="7">
    <location>
        <position position="61"/>
    </location>
    <ligand>
        <name>Mg(2+)</name>
        <dbReference type="ChEBI" id="CHEBI:18420"/>
    </ligand>
</feature>
<feature type="binding site" description="in other chain" evidence="7">
    <location>
        <position position="363"/>
    </location>
    <ligand>
        <name>IMP</name>
        <dbReference type="ChEBI" id="CHEBI:58053"/>
        <note>ligand shared between dimeric partners</note>
    </ligand>
</feature>
<feature type="active site" description="Proton donor" evidence="7">
    <location>
        <position position="62"/>
    </location>
</feature>
<evidence type="ECO:0000256" key="1">
    <source>
        <dbReference type="ARBA" id="ARBA00022598"/>
    </source>
</evidence>
<dbReference type="GO" id="GO:0000287">
    <property type="term" value="F:magnesium ion binding"/>
    <property type="evidence" value="ECO:0007669"/>
    <property type="project" value="UniProtKB-UniRule"/>
</dbReference>
<comment type="catalytic activity">
    <reaction evidence="7">
        <text>IMP + L-aspartate + GTP = N(6)-(1,2-dicarboxyethyl)-AMP + GDP + phosphate + 2 H(+)</text>
        <dbReference type="Rhea" id="RHEA:15753"/>
        <dbReference type="ChEBI" id="CHEBI:15378"/>
        <dbReference type="ChEBI" id="CHEBI:29991"/>
        <dbReference type="ChEBI" id="CHEBI:37565"/>
        <dbReference type="ChEBI" id="CHEBI:43474"/>
        <dbReference type="ChEBI" id="CHEBI:57567"/>
        <dbReference type="ChEBI" id="CHEBI:58053"/>
        <dbReference type="ChEBI" id="CHEBI:58189"/>
        <dbReference type="EC" id="6.3.4.4"/>
    </reaction>
</comment>
<dbReference type="GO" id="GO:0044208">
    <property type="term" value="P:'de novo' AMP biosynthetic process"/>
    <property type="evidence" value="ECO:0007669"/>
    <property type="project" value="UniProtKB-UniRule"/>
</dbReference>
<keyword evidence="4 7" id="KW-0658">Purine biosynthesis</keyword>
<comment type="similarity">
    <text evidence="7">Belongs to the adenylosuccinate synthetase family.</text>
</comment>
<comment type="pathway">
    <text evidence="7">Purine metabolism; AMP biosynthesis via de novo pathway; AMP from IMP: step 1/2.</text>
</comment>
<evidence type="ECO:0000313" key="8">
    <source>
        <dbReference type="EMBL" id="VVE45922.1"/>
    </source>
</evidence>
<dbReference type="GO" id="GO:0005737">
    <property type="term" value="C:cytoplasm"/>
    <property type="evidence" value="ECO:0007669"/>
    <property type="project" value="UniProtKB-SubCell"/>
</dbReference>
<keyword evidence="6 7" id="KW-0342">GTP-binding</keyword>
<dbReference type="AlphaFoldDB" id="A0A5E4YBT3"/>
<dbReference type="PANTHER" id="PTHR11846">
    <property type="entry name" value="ADENYLOSUCCINATE SYNTHETASE"/>
    <property type="match status" value="1"/>
</dbReference>